<proteinExistence type="predicted"/>
<dbReference type="AlphaFoldDB" id="M1WK47"/>
<dbReference type="SMART" id="SM00382">
    <property type="entry name" value="AAA"/>
    <property type="match status" value="1"/>
</dbReference>
<dbReference type="eggNOG" id="COG1127">
    <property type="taxonomic scope" value="Bacteria"/>
</dbReference>
<dbReference type="Gene3D" id="3.40.50.300">
    <property type="entry name" value="P-loop containing nucleotide triphosphate hydrolases"/>
    <property type="match status" value="1"/>
</dbReference>
<dbReference type="HOGENOM" id="CLU_000604_1_22_7"/>
<dbReference type="SUPFAM" id="SSF52540">
    <property type="entry name" value="P-loop containing nucleoside triphosphate hydrolases"/>
    <property type="match status" value="1"/>
</dbReference>
<dbReference type="KEGG" id="dpi:BN4_11736"/>
<dbReference type="Pfam" id="PF00005">
    <property type="entry name" value="ABC_tran"/>
    <property type="match status" value="1"/>
</dbReference>
<evidence type="ECO:0000259" key="4">
    <source>
        <dbReference type="PROSITE" id="PS50893"/>
    </source>
</evidence>
<gene>
    <name evidence="5" type="ordered locus">BN4_11736</name>
</gene>
<dbReference type="GO" id="GO:0005524">
    <property type="term" value="F:ATP binding"/>
    <property type="evidence" value="ECO:0007669"/>
    <property type="project" value="UniProtKB-KW"/>
</dbReference>
<feature type="domain" description="ABC transporter" evidence="4">
    <location>
        <begin position="9"/>
        <end position="245"/>
    </location>
</feature>
<name>M1WK47_PSEP2</name>
<keyword evidence="2" id="KW-0547">Nucleotide-binding</keyword>
<dbReference type="BioCyc" id="DPIE1322246:BN4_RS08710-MONOMER"/>
<sequence>MNTSTAPNIRLENLVIGYGKKTIAKDLNIEFPGGKLSMVVGGSGTGKSTLIKHILQLLPPKAGRIFIGENDMSTLSKREQHCIKQRTGVLFQDGALLGSLRLVDNIALPLREHTRLSEKEIQRIVEDRLNLMGLGHALELYPNELSGGMRKRAGLARALVMDPQVLFCDEPTSGLDPVMSAELDQLLLEMMCHFDMTMVVVTHDLASMRALADHVVILGEGRCLYQGDIEELEKTEDPYLRHFLDRSTAERDAPRLTMPPIDPGMMKLNCDSILGKKETVRKDRQCSN</sequence>
<organism evidence="5 6">
    <name type="scientific">Pseudodesulfovibrio piezophilus (strain DSM 21447 / JCM 15486 / C1TLV30)</name>
    <name type="common">Desulfovibrio piezophilus</name>
    <dbReference type="NCBI Taxonomy" id="1322246"/>
    <lineage>
        <taxon>Bacteria</taxon>
        <taxon>Pseudomonadati</taxon>
        <taxon>Thermodesulfobacteriota</taxon>
        <taxon>Desulfovibrionia</taxon>
        <taxon>Desulfovibrionales</taxon>
        <taxon>Desulfovibrionaceae</taxon>
    </lineage>
</organism>
<reference evidence="6" key="2">
    <citation type="journal article" date="2013" name="Stand. Genomic Sci.">
        <title>Complete genome sequence of Desulfocapsa sulfexigens, a marine deltaproteobacterium specialized in disproportionating inorganic sulfur compounds.</title>
        <authorList>
            <person name="Finster K.W."/>
            <person name="Kjeldsen K.U."/>
            <person name="Kube M."/>
            <person name="Reinhardt R."/>
            <person name="Mussmann M."/>
            <person name="Amann R."/>
            <person name="Schreiber L."/>
        </authorList>
    </citation>
    <scope>NUCLEOTIDE SEQUENCE [LARGE SCALE GENOMIC DNA]</scope>
    <source>
        <strain evidence="6">DSM 10523 / SB164P1</strain>
    </source>
</reference>
<keyword evidence="6" id="KW-1185">Reference proteome</keyword>
<dbReference type="InterPro" id="IPR003439">
    <property type="entry name" value="ABC_transporter-like_ATP-bd"/>
</dbReference>
<evidence type="ECO:0000256" key="2">
    <source>
        <dbReference type="ARBA" id="ARBA00022741"/>
    </source>
</evidence>
<dbReference type="GO" id="GO:0016887">
    <property type="term" value="F:ATP hydrolysis activity"/>
    <property type="evidence" value="ECO:0007669"/>
    <property type="project" value="InterPro"/>
</dbReference>
<dbReference type="STRING" id="1322246.BN4_11736"/>
<evidence type="ECO:0000256" key="3">
    <source>
        <dbReference type="ARBA" id="ARBA00022840"/>
    </source>
</evidence>
<dbReference type="InterPro" id="IPR003593">
    <property type="entry name" value="AAA+_ATPase"/>
</dbReference>
<accession>M1WK47</accession>
<dbReference type="PROSITE" id="PS00211">
    <property type="entry name" value="ABC_TRANSPORTER_1"/>
    <property type="match status" value="1"/>
</dbReference>
<dbReference type="PANTHER" id="PTHR43023">
    <property type="entry name" value="PROTEIN TRIGALACTOSYLDIACYLGLYCEROL 3, CHLOROPLASTIC"/>
    <property type="match status" value="1"/>
</dbReference>
<dbReference type="InterPro" id="IPR017871">
    <property type="entry name" value="ABC_transporter-like_CS"/>
</dbReference>
<evidence type="ECO:0000256" key="1">
    <source>
        <dbReference type="ARBA" id="ARBA00022448"/>
    </source>
</evidence>
<dbReference type="PANTHER" id="PTHR43023:SF6">
    <property type="entry name" value="INTERMEMBRANE PHOSPHOLIPID TRANSPORT SYSTEM ATP-BINDING PROTEIN MLAF"/>
    <property type="match status" value="1"/>
</dbReference>
<dbReference type="RefSeq" id="WP_015415015.1">
    <property type="nucleotide sequence ID" value="NC_020409.1"/>
</dbReference>
<evidence type="ECO:0000313" key="6">
    <source>
        <dbReference type="Proteomes" id="UP000011724"/>
    </source>
</evidence>
<reference evidence="5 6" key="1">
    <citation type="journal article" date="2013" name="PLoS ONE">
        <title>The first genomic and proteomic characterization of a deep-sea sulfate reducer: insights into the piezophilic lifestyle of Desulfovibrio piezophilus.</title>
        <authorList>
            <person name="Pradel N."/>
            <person name="Ji B."/>
            <person name="Gimenez G."/>
            <person name="Talla E."/>
            <person name="Lenoble P."/>
            <person name="Garel M."/>
            <person name="Tamburini C."/>
            <person name="Fourquet P."/>
            <person name="Lebrun R."/>
            <person name="Bertin P."/>
            <person name="Denis Y."/>
            <person name="Pophillat M."/>
            <person name="Barbe V."/>
            <person name="Ollivier B."/>
            <person name="Dolla A."/>
        </authorList>
    </citation>
    <scope>NUCLEOTIDE SEQUENCE [LARGE SCALE GENOMIC DNA]</scope>
    <source>
        <strain evidence="6">DSM 10523 / SB164P1</strain>
    </source>
</reference>
<dbReference type="PATRIC" id="fig|879567.3.peg.1823"/>
<dbReference type="Proteomes" id="UP000011724">
    <property type="component" value="Chromosome"/>
</dbReference>
<dbReference type="OrthoDB" id="9809450at2"/>
<dbReference type="EMBL" id="FO203427">
    <property type="protein sequence ID" value="CCH48971.1"/>
    <property type="molecule type" value="Genomic_DNA"/>
</dbReference>
<protein>
    <submittedName>
        <fullName evidence="5">ABC transporter related protein</fullName>
    </submittedName>
</protein>
<dbReference type="InterPro" id="IPR027417">
    <property type="entry name" value="P-loop_NTPase"/>
</dbReference>
<keyword evidence="1" id="KW-0813">Transport</keyword>
<dbReference type="PROSITE" id="PS50893">
    <property type="entry name" value="ABC_TRANSPORTER_2"/>
    <property type="match status" value="1"/>
</dbReference>
<keyword evidence="3" id="KW-0067">ATP-binding</keyword>
<evidence type="ECO:0000313" key="5">
    <source>
        <dbReference type="EMBL" id="CCH48971.1"/>
    </source>
</evidence>